<name>A0ABD1DVK9_CULPP</name>
<organism evidence="1 2">
    <name type="scientific">Culex pipiens pipiens</name>
    <name type="common">Northern house mosquito</name>
    <dbReference type="NCBI Taxonomy" id="38569"/>
    <lineage>
        <taxon>Eukaryota</taxon>
        <taxon>Metazoa</taxon>
        <taxon>Ecdysozoa</taxon>
        <taxon>Arthropoda</taxon>
        <taxon>Hexapoda</taxon>
        <taxon>Insecta</taxon>
        <taxon>Pterygota</taxon>
        <taxon>Neoptera</taxon>
        <taxon>Endopterygota</taxon>
        <taxon>Diptera</taxon>
        <taxon>Nematocera</taxon>
        <taxon>Culicoidea</taxon>
        <taxon>Culicidae</taxon>
        <taxon>Culicinae</taxon>
        <taxon>Culicini</taxon>
        <taxon>Culex</taxon>
        <taxon>Culex</taxon>
    </lineage>
</organism>
<keyword evidence="2" id="KW-1185">Reference proteome</keyword>
<dbReference type="Proteomes" id="UP001562425">
    <property type="component" value="Unassembled WGS sequence"/>
</dbReference>
<reference evidence="1 2" key="1">
    <citation type="submission" date="2024-05" db="EMBL/GenBank/DDBJ databases">
        <title>Culex pipiens pipiens assembly and annotation.</title>
        <authorList>
            <person name="Alout H."/>
            <person name="Durand T."/>
        </authorList>
    </citation>
    <scope>NUCLEOTIDE SEQUENCE [LARGE SCALE GENOMIC DNA]</scope>
    <source>
        <strain evidence="1">HA-2024</strain>
        <tissue evidence="1">Whole body</tissue>
    </source>
</reference>
<evidence type="ECO:0000313" key="1">
    <source>
        <dbReference type="EMBL" id="KAL1403781.1"/>
    </source>
</evidence>
<dbReference type="EMBL" id="JBEHCU010001150">
    <property type="protein sequence ID" value="KAL1403781.1"/>
    <property type="molecule type" value="Genomic_DNA"/>
</dbReference>
<dbReference type="AlphaFoldDB" id="A0ABD1DVK9"/>
<gene>
    <name evidence="1" type="ORF">pipiens_019213</name>
</gene>
<evidence type="ECO:0000313" key="2">
    <source>
        <dbReference type="Proteomes" id="UP001562425"/>
    </source>
</evidence>
<comment type="caution">
    <text evidence="1">The sequence shown here is derived from an EMBL/GenBank/DDBJ whole genome shotgun (WGS) entry which is preliminary data.</text>
</comment>
<proteinExistence type="predicted"/>
<sequence>MLSESDINAVGDSGKVKVVEVVPFQGFPIPNITDTDTDVGILRLPPGPAQGVCVNTESVFMLTFTFQIRPNPSCRISPRASRYVGAKLCRARQAMCGSVCLAGYDRL</sequence>
<accession>A0ABD1DVK9</accession>
<protein>
    <submittedName>
        <fullName evidence="1">Uncharacterized protein</fullName>
    </submittedName>
</protein>